<keyword evidence="2 4" id="KW-0689">Ribosomal protein</keyword>
<keyword evidence="3" id="KW-0687">Ribonucleoprotein</keyword>
<dbReference type="GO" id="GO:0003735">
    <property type="term" value="F:structural constituent of ribosome"/>
    <property type="evidence" value="ECO:0007669"/>
    <property type="project" value="InterPro"/>
</dbReference>
<dbReference type="InterPro" id="IPR036401">
    <property type="entry name" value="Ribosomal_eS17_sf"/>
</dbReference>
<comment type="similarity">
    <text evidence="1">Belongs to the eukaryotic ribosomal protein eS17 family.</text>
</comment>
<dbReference type="InterPro" id="IPR001210">
    <property type="entry name" value="Ribosomal_eS17"/>
</dbReference>
<protein>
    <submittedName>
        <fullName evidence="4">40S small subunit ribosomal protein eS17</fullName>
    </submittedName>
</protein>
<evidence type="ECO:0000256" key="1">
    <source>
        <dbReference type="ARBA" id="ARBA00010444"/>
    </source>
</evidence>
<reference evidence="4" key="1">
    <citation type="submission" date="2020-06" db="EMBL/GenBank/DDBJ databases">
        <title>Cryo-EM structure of the highly atypical cytoplasmic ribosome of Euglena gracilis.</title>
        <authorList>
            <person name="Matzov D."/>
            <person name="Taoka M."/>
            <person name="Nobe Y."/>
            <person name="Yamauchi Y."/>
            <person name="Halfon Y."/>
            <person name="Asis N."/>
            <person name="Zimermann E."/>
            <person name="Rozenberg H."/>
            <person name="Bashan A."/>
            <person name="Bushan S."/>
            <person name="Isobe T."/>
            <person name="Gray M.W."/>
            <person name="Yonath A."/>
            <person name="Shalev-Benami M."/>
        </authorList>
    </citation>
    <scope>NUCLEOTIDE SEQUENCE</scope>
    <source>
        <strain evidence="4">Z</strain>
    </source>
</reference>
<evidence type="ECO:0000256" key="2">
    <source>
        <dbReference type="ARBA" id="ARBA00022980"/>
    </source>
</evidence>
<dbReference type="AlphaFoldDB" id="A0A7L5NWI2"/>
<dbReference type="GO" id="GO:0005840">
    <property type="term" value="C:ribosome"/>
    <property type="evidence" value="ECO:0007669"/>
    <property type="project" value="UniProtKB-KW"/>
</dbReference>
<dbReference type="GO" id="GO:0006412">
    <property type="term" value="P:translation"/>
    <property type="evidence" value="ECO:0007669"/>
    <property type="project" value="InterPro"/>
</dbReference>
<proteinExistence type="evidence at transcript level"/>
<dbReference type="FunFam" id="1.10.60.20:FF:000001">
    <property type="entry name" value="40S ribosomal protein S17"/>
    <property type="match status" value="1"/>
</dbReference>
<dbReference type="Gene3D" id="1.10.60.20">
    <property type="entry name" value="Ribosomal protein S17e-like"/>
    <property type="match status" value="1"/>
</dbReference>
<evidence type="ECO:0000313" key="4">
    <source>
        <dbReference type="EMBL" id="QLA09586.1"/>
    </source>
</evidence>
<sequence length="145" mass="16371">MGRVRTKTVKRASKVIIEKYFQKLTQDFQTNKKVICEIAIVPSTRLRNKIAGFTTKLMKRIARGPVRGISLKLQEEEREKRMDFAPEVSQVDQQIMDQGVEVDEDTLAMLAAMDMANISHLKKVQVQLPQATQQQQGGKGGKGRS</sequence>
<dbReference type="PANTHER" id="PTHR10732:SF0">
    <property type="entry name" value="40S RIBOSOMAL PROTEIN S17"/>
    <property type="match status" value="1"/>
</dbReference>
<accession>A0A7L5NWI2</accession>
<dbReference type="SUPFAM" id="SSF116820">
    <property type="entry name" value="Rps17e-like"/>
    <property type="match status" value="1"/>
</dbReference>
<name>A0A7L5NWI2_EUGGR</name>
<organism evidence="4">
    <name type="scientific">Euglena gracilis</name>
    <dbReference type="NCBI Taxonomy" id="3039"/>
    <lineage>
        <taxon>Eukaryota</taxon>
        <taxon>Discoba</taxon>
        <taxon>Euglenozoa</taxon>
        <taxon>Euglenida</taxon>
        <taxon>Spirocuta</taxon>
        <taxon>Euglenophyceae</taxon>
        <taxon>Euglenales</taxon>
        <taxon>Euglenaceae</taxon>
        <taxon>Euglena</taxon>
    </lineage>
</organism>
<dbReference type="Pfam" id="PF00833">
    <property type="entry name" value="Ribosomal_S17e"/>
    <property type="match status" value="1"/>
</dbReference>
<dbReference type="HAMAP" id="MF_00511">
    <property type="entry name" value="Ribosomal_eS17"/>
    <property type="match status" value="1"/>
</dbReference>
<dbReference type="GO" id="GO:1990904">
    <property type="term" value="C:ribonucleoprotein complex"/>
    <property type="evidence" value="ECO:0007669"/>
    <property type="project" value="UniProtKB-KW"/>
</dbReference>
<evidence type="ECO:0000256" key="3">
    <source>
        <dbReference type="ARBA" id="ARBA00023274"/>
    </source>
</evidence>
<dbReference type="EMBL" id="MT583855">
    <property type="protein sequence ID" value="QLA09586.1"/>
    <property type="molecule type" value="mRNA"/>
</dbReference>
<dbReference type="PANTHER" id="PTHR10732">
    <property type="entry name" value="40S RIBOSOMAL PROTEIN S17"/>
    <property type="match status" value="1"/>
</dbReference>